<keyword evidence="2" id="KW-1185">Reference proteome</keyword>
<evidence type="ECO:0000313" key="1">
    <source>
        <dbReference type="EMBL" id="KAI0068421.1"/>
    </source>
</evidence>
<protein>
    <submittedName>
        <fullName evidence="1">Uncharacterized protein</fullName>
    </submittedName>
</protein>
<reference evidence="1" key="2">
    <citation type="journal article" date="2022" name="New Phytol.">
        <title>Evolutionary transition to the ectomycorrhizal habit in the genomes of a hyperdiverse lineage of mushroom-forming fungi.</title>
        <authorList>
            <person name="Looney B."/>
            <person name="Miyauchi S."/>
            <person name="Morin E."/>
            <person name="Drula E."/>
            <person name="Courty P.E."/>
            <person name="Kohler A."/>
            <person name="Kuo A."/>
            <person name="LaButti K."/>
            <person name="Pangilinan J."/>
            <person name="Lipzen A."/>
            <person name="Riley R."/>
            <person name="Andreopoulos W."/>
            <person name="He G."/>
            <person name="Johnson J."/>
            <person name="Nolan M."/>
            <person name="Tritt A."/>
            <person name="Barry K.W."/>
            <person name="Grigoriev I.V."/>
            <person name="Nagy L.G."/>
            <person name="Hibbett D."/>
            <person name="Henrissat B."/>
            <person name="Matheny P.B."/>
            <person name="Labbe J."/>
            <person name="Martin F.M."/>
        </authorList>
    </citation>
    <scope>NUCLEOTIDE SEQUENCE</scope>
    <source>
        <strain evidence="1">HHB10654</strain>
    </source>
</reference>
<dbReference type="EMBL" id="MU277188">
    <property type="protein sequence ID" value="KAI0068421.1"/>
    <property type="molecule type" value="Genomic_DNA"/>
</dbReference>
<sequence>MLVHLLLRSTRLSVIALSFTLSFLIQSSAAQYLVNGQVYTEALAIVDAPNPNTTYHAGSNIPIAIDVSADGKLPQTAAVPGAGLATGFDLLELYLVSTQAAVNMTVSKGTGLLAQEQGSTVKHLNFALPNCVAAGAYNLTVYETSHINNTNFFSITPIPIAIENTNYDGPCTNGTNPLQSLPQPQSPPSQSPILNTTGLAPFDTSSVSGASSLSTIQPVTVSSSLLPTPNSTQAMTLTIGPSGVIFPLPTAASSDGNITVIVNGTLSNEPAPTVTVVLVTVYTATTTAPGQTSGFTTVVTSVVTSTSVIQTGSSDSGIIPVNSASLVYPSLSAILPALSILLMLLFRSCNDLLDWTLFLHSGGRKTLQDMLGDILDAMTTAKSSAARWQPKRNVCLLPAIRFPPGSRPRPEFNYNASIPPLHISAWTIHVDVGWDSSVDMPLSVVSVPSTSYTFPTPTELPGPSAIRPSLETSIPTITVFPATIGNVADAVQTSCCEPDVVVVKLRTAVTIPNYQEFYTTPIQSFQPTYVALPDGSLLASPAYQELRIAGTDLIIFGAYLLLSVRNICVSLGYIRRMKVKNKDVFYVLLVSQLFGPIPWVSLVISFYEQSVNCTTIIRLTSLATSVSTWLLLSGVLGIKAYRFSNKSRFVLIVILLIQLASAVLVALELVHEAAVRTLIGTCNLASRPNLLSMIMILIFVEAFFICSCFVYAVWKSSRLLAAQGRLTYRMSLDLDDNAGEDHRADPARASEGPGNESAPVERGASTPISRGWWDYIPPQTKAISANGGIENAKPSGYSQSVLRVPFGRFWVKATPTPPLPSTKAEHMVPPPPPLPLIARGLQVFRPKPSPCDGKRVTSPISTSSSRLKGFKPRMLLFREAMRDELCYTTVVTAICVVSAVLATAGISRNLIWSATSWFGFNWAVISILAIHSSGRVVRRHEQDALIHDRSLWDPKLRPDNDMPPANRPFNRRMRRNGSSRSFASDRSFLPHTETGASLEPEGSRPRSRASDEASVYSIS</sequence>
<evidence type="ECO:0000313" key="2">
    <source>
        <dbReference type="Proteomes" id="UP000814140"/>
    </source>
</evidence>
<name>A0ACB8TJ49_9AGAM</name>
<organism evidence="1 2">
    <name type="scientific">Artomyces pyxidatus</name>
    <dbReference type="NCBI Taxonomy" id="48021"/>
    <lineage>
        <taxon>Eukaryota</taxon>
        <taxon>Fungi</taxon>
        <taxon>Dikarya</taxon>
        <taxon>Basidiomycota</taxon>
        <taxon>Agaricomycotina</taxon>
        <taxon>Agaricomycetes</taxon>
        <taxon>Russulales</taxon>
        <taxon>Auriscalpiaceae</taxon>
        <taxon>Artomyces</taxon>
    </lineage>
</organism>
<reference evidence="1" key="1">
    <citation type="submission" date="2021-03" db="EMBL/GenBank/DDBJ databases">
        <authorList>
            <consortium name="DOE Joint Genome Institute"/>
            <person name="Ahrendt S."/>
            <person name="Looney B.P."/>
            <person name="Miyauchi S."/>
            <person name="Morin E."/>
            <person name="Drula E."/>
            <person name="Courty P.E."/>
            <person name="Chicoki N."/>
            <person name="Fauchery L."/>
            <person name="Kohler A."/>
            <person name="Kuo A."/>
            <person name="Labutti K."/>
            <person name="Pangilinan J."/>
            <person name="Lipzen A."/>
            <person name="Riley R."/>
            <person name="Andreopoulos W."/>
            <person name="He G."/>
            <person name="Johnson J."/>
            <person name="Barry K.W."/>
            <person name="Grigoriev I.V."/>
            <person name="Nagy L."/>
            <person name="Hibbett D."/>
            <person name="Henrissat B."/>
            <person name="Matheny P.B."/>
            <person name="Labbe J."/>
            <person name="Martin F."/>
        </authorList>
    </citation>
    <scope>NUCLEOTIDE SEQUENCE</scope>
    <source>
        <strain evidence="1">HHB10654</strain>
    </source>
</reference>
<accession>A0ACB8TJ49</accession>
<comment type="caution">
    <text evidence="1">The sequence shown here is derived from an EMBL/GenBank/DDBJ whole genome shotgun (WGS) entry which is preliminary data.</text>
</comment>
<gene>
    <name evidence="1" type="ORF">BV25DRAFT_1896578</name>
</gene>
<proteinExistence type="predicted"/>
<dbReference type="Proteomes" id="UP000814140">
    <property type="component" value="Unassembled WGS sequence"/>
</dbReference>